<evidence type="ECO:0000256" key="5">
    <source>
        <dbReference type="ARBA" id="ARBA00022833"/>
    </source>
</evidence>
<evidence type="ECO:0000256" key="7">
    <source>
        <dbReference type="PROSITE-ProRule" id="PRU00035"/>
    </source>
</evidence>
<feature type="compositionally biased region" description="Low complexity" evidence="9">
    <location>
        <begin position="1144"/>
        <end position="1164"/>
    </location>
</feature>
<dbReference type="SMART" id="SM00249">
    <property type="entry name" value="PHD"/>
    <property type="match status" value="2"/>
</dbReference>
<feature type="region of interest" description="Disordered" evidence="9">
    <location>
        <begin position="1034"/>
        <end position="1055"/>
    </location>
</feature>
<feature type="region of interest" description="Disordered" evidence="9">
    <location>
        <begin position="1233"/>
        <end position="1353"/>
    </location>
</feature>
<organism evidence="14 15">
    <name type="scientific">Allacma fusca</name>
    <dbReference type="NCBI Taxonomy" id="39272"/>
    <lineage>
        <taxon>Eukaryota</taxon>
        <taxon>Metazoa</taxon>
        <taxon>Ecdysozoa</taxon>
        <taxon>Arthropoda</taxon>
        <taxon>Hexapoda</taxon>
        <taxon>Collembola</taxon>
        <taxon>Symphypleona</taxon>
        <taxon>Sminthuridae</taxon>
        <taxon>Allacma</taxon>
    </lineage>
</organism>
<dbReference type="Pfam" id="PF00855">
    <property type="entry name" value="PWWP"/>
    <property type="match status" value="1"/>
</dbReference>
<evidence type="ECO:0000256" key="2">
    <source>
        <dbReference type="ARBA" id="ARBA00022723"/>
    </source>
</evidence>
<dbReference type="Pfam" id="PF13832">
    <property type="entry name" value="zf-HC5HC2H_2"/>
    <property type="match status" value="1"/>
</dbReference>
<feature type="region of interest" description="Disordered" evidence="9">
    <location>
        <begin position="1074"/>
        <end position="1180"/>
    </location>
</feature>
<dbReference type="PROSITE" id="PS01359">
    <property type="entry name" value="ZF_PHD_1"/>
    <property type="match status" value="1"/>
</dbReference>
<feature type="domain" description="PHD-type" evidence="13">
    <location>
        <begin position="342"/>
        <end position="459"/>
    </location>
</feature>
<name>A0A8J2KQZ7_9HEXA</name>
<evidence type="ECO:0000256" key="8">
    <source>
        <dbReference type="PROSITE-ProRule" id="PRU00146"/>
    </source>
</evidence>
<feature type="compositionally biased region" description="Polar residues" evidence="9">
    <location>
        <begin position="117"/>
        <end position="130"/>
    </location>
</feature>
<protein>
    <recommendedName>
        <fullName evidence="16">Bromodomain and PHD finger-containing protein</fullName>
    </recommendedName>
</protein>
<feature type="compositionally biased region" description="Basic residues" evidence="9">
    <location>
        <begin position="807"/>
        <end position="817"/>
    </location>
</feature>
<dbReference type="InterPro" id="IPR000313">
    <property type="entry name" value="PWWP_dom"/>
</dbReference>
<feature type="compositionally biased region" description="Polar residues" evidence="9">
    <location>
        <begin position="988"/>
        <end position="1015"/>
    </location>
</feature>
<evidence type="ECO:0000256" key="1">
    <source>
        <dbReference type="ARBA" id="ARBA00004123"/>
    </source>
</evidence>
<feature type="compositionally biased region" description="Polar residues" evidence="9">
    <location>
        <begin position="1322"/>
        <end position="1333"/>
    </location>
</feature>
<feature type="compositionally biased region" description="Low complexity" evidence="9">
    <location>
        <begin position="1034"/>
        <end position="1053"/>
    </location>
</feature>
<dbReference type="PROSITE" id="PS50016">
    <property type="entry name" value="ZF_PHD_2"/>
    <property type="match status" value="1"/>
</dbReference>
<dbReference type="InterPro" id="IPR019542">
    <property type="entry name" value="Enhancer_polycomb-like_N"/>
</dbReference>
<dbReference type="InterPro" id="IPR001487">
    <property type="entry name" value="Bromodomain"/>
</dbReference>
<feature type="region of interest" description="Disordered" evidence="9">
    <location>
        <begin position="1"/>
        <end position="71"/>
    </location>
</feature>
<evidence type="ECO:0000313" key="15">
    <source>
        <dbReference type="Proteomes" id="UP000708208"/>
    </source>
</evidence>
<dbReference type="SMART" id="SM00293">
    <property type="entry name" value="PWWP"/>
    <property type="match status" value="1"/>
</dbReference>
<dbReference type="CDD" id="cd15572">
    <property type="entry name" value="PHD_BRPF"/>
    <property type="match status" value="1"/>
</dbReference>
<evidence type="ECO:0000259" key="10">
    <source>
        <dbReference type="PROSITE" id="PS50014"/>
    </source>
</evidence>
<evidence type="ECO:0000256" key="3">
    <source>
        <dbReference type="ARBA" id="ARBA00022737"/>
    </source>
</evidence>
<feature type="compositionally biased region" description="Basic and acidic residues" evidence="9">
    <location>
        <begin position="973"/>
        <end position="987"/>
    </location>
</feature>
<feature type="compositionally biased region" description="Acidic residues" evidence="9">
    <location>
        <begin position="1238"/>
        <end position="1281"/>
    </location>
</feature>
<dbReference type="Pfam" id="PF10513">
    <property type="entry name" value="EPL1"/>
    <property type="match status" value="1"/>
</dbReference>
<keyword evidence="4 8" id="KW-0863">Zinc-finger</keyword>
<gene>
    <name evidence="14" type="ORF">AFUS01_LOCUS31280</name>
</gene>
<keyword evidence="3" id="KW-0677">Repeat</keyword>
<proteinExistence type="predicted"/>
<dbReference type="SMART" id="SM00297">
    <property type="entry name" value="BROMO"/>
    <property type="match status" value="1"/>
</dbReference>
<dbReference type="InterPro" id="IPR019786">
    <property type="entry name" value="Zinc_finger_PHD-type_CS"/>
</dbReference>
<keyword evidence="15" id="KW-1185">Reference proteome</keyword>
<dbReference type="PANTHER" id="PTHR13793:SF107">
    <property type="entry name" value="BROMODOMAIN-CONTAINING PROTEIN HOMOLOG"/>
    <property type="match status" value="1"/>
</dbReference>
<feature type="compositionally biased region" description="Low complexity" evidence="9">
    <location>
        <begin position="1282"/>
        <end position="1308"/>
    </location>
</feature>
<evidence type="ECO:0000256" key="6">
    <source>
        <dbReference type="ARBA" id="ARBA00023242"/>
    </source>
</evidence>
<feature type="domain" description="PHD-type" evidence="11">
    <location>
        <begin position="288"/>
        <end position="338"/>
    </location>
</feature>
<feature type="domain" description="PWWP" evidence="12">
    <location>
        <begin position="1371"/>
        <end position="1450"/>
    </location>
</feature>
<keyword evidence="2" id="KW-0479">Metal-binding</keyword>
<dbReference type="CDD" id="cd05839">
    <property type="entry name" value="PWWP_BRPF"/>
    <property type="match status" value="1"/>
</dbReference>
<keyword evidence="7" id="KW-0103">Bromodomain</keyword>
<dbReference type="GO" id="GO:0005634">
    <property type="term" value="C:nucleus"/>
    <property type="evidence" value="ECO:0007669"/>
    <property type="project" value="UniProtKB-SubCell"/>
</dbReference>
<dbReference type="GO" id="GO:0006357">
    <property type="term" value="P:regulation of transcription by RNA polymerase II"/>
    <property type="evidence" value="ECO:0007669"/>
    <property type="project" value="TreeGrafter"/>
</dbReference>
<feature type="compositionally biased region" description="Basic and acidic residues" evidence="9">
    <location>
        <begin position="134"/>
        <end position="154"/>
    </location>
</feature>
<dbReference type="FunFam" id="3.30.40.10:FF:000008">
    <property type="entry name" value="Bromodomain containing 1, isoform CRA_a"/>
    <property type="match status" value="1"/>
</dbReference>
<dbReference type="InterPro" id="IPR001965">
    <property type="entry name" value="Znf_PHD"/>
</dbReference>
<accession>A0A8J2KQZ7</accession>
<dbReference type="Pfam" id="PF00439">
    <property type="entry name" value="Bromodomain"/>
    <property type="match status" value="1"/>
</dbReference>
<evidence type="ECO:0000259" key="11">
    <source>
        <dbReference type="PROSITE" id="PS50016"/>
    </source>
</evidence>
<feature type="compositionally biased region" description="Low complexity" evidence="9">
    <location>
        <begin position="861"/>
        <end position="873"/>
    </location>
</feature>
<dbReference type="PROSITE" id="PS50014">
    <property type="entry name" value="BROMODOMAIN_2"/>
    <property type="match status" value="1"/>
</dbReference>
<feature type="compositionally biased region" description="Polar residues" evidence="9">
    <location>
        <begin position="1"/>
        <end position="12"/>
    </location>
</feature>
<dbReference type="CDD" id="cd15670">
    <property type="entry name" value="ePHD_BRPF"/>
    <property type="match status" value="1"/>
</dbReference>
<feature type="compositionally biased region" description="Low complexity" evidence="9">
    <location>
        <begin position="1092"/>
        <end position="1104"/>
    </location>
</feature>
<dbReference type="OrthoDB" id="20839at2759"/>
<feature type="domain" description="Bromo" evidence="10">
    <location>
        <begin position="632"/>
        <end position="702"/>
    </location>
</feature>
<evidence type="ECO:0000256" key="9">
    <source>
        <dbReference type="SAM" id="MobiDB-lite"/>
    </source>
</evidence>
<sequence length="1493" mass="167828">MQKSEINVSTETPKSRTPKSAPKKKSSSQKALMGHKWFKGSPKSRSNHKLSKKLLKSPPVEKTPQKPPTPYGVVEFDFGGVFDRISVFDPISCFEQDDDVFEYSFGSDPTDLREDTPGNSLISVSNNSAKGRNLSREKAKDTPKGRTLSHKKDSVSVQRKSKTPNAVRNLGKSVCDSETRKKTPPLSKLPEACFDTIKDFKISDAPPMPVGYIRYMEVPQEELADEVEYDLDGEDHAWLTFVNNKRKEHNLQPVKFSDMELLMDRLEKESYFQMQSTGIDQGALIDDDAVCCICMDGECQNSNAILFCDMCNLAVHQECYGVPYIPEGQWLCRRCLQSPSRAVDCALCPNKGGAFKQTDDGRWAHVVCAIWIPEVCFANTVFLEPVDSIGNIPPARWRLVCFICKQKGVGACIQCHKSNCYIAFHVTCAQQAGLCMKMDTVRESSSVTVKKTAYCDNHAPPDSDFGKDVDGSPSPRQKMRQARKLLAEKRSAVPVLSIPTIPDERVAEIAQTVLFSRKNQFIKRLMAYWKLKRQSRNGVPLLRRLQAASTIPHPPTRDVAGVNDASQTEEAQTYYRYWLRLRQDLERARLLCELVRKREKVKKELIYLKCREVEIRLRPFSMFLLNVLEEIQAKDVQEIFAKPVDTEEVPDYLDVVDCPMDLSTMKEKINSFQYNNIEDFEADFNLMIENCLNYNSKDTVFYRHAVRLRELGGIIIRHARRGIEAIGFDTTTGLHLPERNHVPVVLTDDQIVQKVENLWSDESRFDLPFDKHLELLNEALDDTLALSHAATRKKKFLKIKHEIVRVRRMKHSKHNKLSSKSPLKQKYNRKESAATDSETDELQDLAEKSKHRARLRLSQDRSSTGERSVSSSKRTLRPSKRKRDPSPSPTPTRSPSPRVLRGTKPKVENQKPPPQKKSRRKSATPADLAPPPMSTPTKGRNKTNLSSSSVTNNDLKKQSSLSPGGVNKITVALRDREGIKLRDRESVSKSSPAKTPTKPGSTSAVVSSPGTNRRNTVLLTKKINATLQENCAKSLESPSKSAASSSGKVSAQKLKTPPKKLSVLNNNSVGTVIKSVKSPPRRNSTRTRKTATVNNVTINNNVITSNDHWTNNNSVHTNNSNFNNNFDGNSLSGSPQWNNSASFTKTSNNNANINHASSTNSTSNSKRKKRANSPVISQKGYTSVTTSAVSNSSGAENQALTGSQYSNRVVTTTLGNNNRTHAKLDSFSVYRSGKDMDLNSEDDEDDEKEEEDQVNQNSDDESTDNDESVDGSQESESDEEGSSSGSKSRNSSESSSSGSESDSSYQSSTKPSGYEMRRNPRNENVLNHKQGNQNENNRRVNNENDEDEEDDDEELVLDNHVQLNVKFRLQPLDLVWAKCKEVSWYPALIINPDLTLGITQNDVSIPGPPPEVLLKRPRNPHENYFLVLCFDSKRTWEWIPRSHLEPLGQDPKTDQGYLMTRKSDKRSLGAVRKAYEKAILHRTRVNGTDRRMH</sequence>
<dbReference type="InterPro" id="IPR019787">
    <property type="entry name" value="Znf_PHD-finger"/>
</dbReference>
<dbReference type="PROSITE" id="PS50812">
    <property type="entry name" value="PWWP"/>
    <property type="match status" value="1"/>
</dbReference>
<feature type="compositionally biased region" description="Polar residues" evidence="9">
    <location>
        <begin position="935"/>
        <end position="962"/>
    </location>
</feature>
<keyword evidence="6" id="KW-0539">Nucleus</keyword>
<feature type="region of interest" description="Disordered" evidence="9">
    <location>
        <begin position="807"/>
        <end position="1015"/>
    </location>
</feature>
<dbReference type="EMBL" id="CAJVCH010493958">
    <property type="protein sequence ID" value="CAG7820912.1"/>
    <property type="molecule type" value="Genomic_DNA"/>
</dbReference>
<dbReference type="FunFam" id="3.30.40.10:FF:000007">
    <property type="entry name" value="Bromodomain containing 1, isoform CRA_b"/>
    <property type="match status" value="1"/>
</dbReference>
<dbReference type="InterPro" id="IPR034732">
    <property type="entry name" value="EPHD"/>
</dbReference>
<reference evidence="14" key="1">
    <citation type="submission" date="2021-06" db="EMBL/GenBank/DDBJ databases">
        <authorList>
            <person name="Hodson N. C."/>
            <person name="Mongue J. A."/>
            <person name="Jaron S. K."/>
        </authorList>
    </citation>
    <scope>NUCLEOTIDE SEQUENCE</scope>
</reference>
<feature type="compositionally biased region" description="Acidic residues" evidence="9">
    <location>
        <begin position="1343"/>
        <end position="1353"/>
    </location>
</feature>
<feature type="compositionally biased region" description="Polar residues" evidence="9">
    <location>
        <begin position="155"/>
        <end position="166"/>
    </location>
</feature>
<dbReference type="PANTHER" id="PTHR13793">
    <property type="entry name" value="PHD FINGER PROTEINS"/>
    <property type="match status" value="1"/>
</dbReference>
<feature type="compositionally biased region" description="Basic residues" evidence="9">
    <location>
        <begin position="1079"/>
        <end position="1089"/>
    </location>
</feature>
<evidence type="ECO:0000313" key="14">
    <source>
        <dbReference type="EMBL" id="CAG7820912.1"/>
    </source>
</evidence>
<feature type="compositionally biased region" description="Basic residues" evidence="9">
    <location>
        <begin position="874"/>
        <end position="883"/>
    </location>
</feature>
<evidence type="ECO:0000256" key="4">
    <source>
        <dbReference type="ARBA" id="ARBA00022771"/>
    </source>
</evidence>
<comment type="subcellular location">
    <subcellularLocation>
        <location evidence="1">Nucleus</location>
    </subcellularLocation>
</comment>
<comment type="caution">
    <text evidence="14">The sequence shown here is derived from an EMBL/GenBank/DDBJ whole genome shotgun (WGS) entry which is preliminary data.</text>
</comment>
<dbReference type="Proteomes" id="UP000708208">
    <property type="component" value="Unassembled WGS sequence"/>
</dbReference>
<evidence type="ECO:0008006" key="16">
    <source>
        <dbReference type="Google" id="ProtNLM"/>
    </source>
</evidence>
<dbReference type="PROSITE" id="PS51805">
    <property type="entry name" value="EPHD"/>
    <property type="match status" value="1"/>
</dbReference>
<feature type="region of interest" description="Disordered" evidence="9">
    <location>
        <begin position="105"/>
        <end position="185"/>
    </location>
</feature>
<keyword evidence="5" id="KW-0862">Zinc</keyword>
<feature type="compositionally biased region" description="Basic residues" evidence="9">
    <location>
        <begin position="45"/>
        <end position="55"/>
    </location>
</feature>
<dbReference type="InterPro" id="IPR050701">
    <property type="entry name" value="Histone_Mod_Regulator"/>
</dbReference>
<dbReference type="GO" id="GO:0008270">
    <property type="term" value="F:zinc ion binding"/>
    <property type="evidence" value="ECO:0007669"/>
    <property type="project" value="UniProtKB-KW"/>
</dbReference>
<dbReference type="Pfam" id="PF13831">
    <property type="entry name" value="PHD_2"/>
    <property type="match status" value="1"/>
</dbReference>
<evidence type="ECO:0000259" key="13">
    <source>
        <dbReference type="PROSITE" id="PS51805"/>
    </source>
</evidence>
<feature type="compositionally biased region" description="Low complexity" evidence="9">
    <location>
        <begin position="1111"/>
        <end position="1134"/>
    </location>
</feature>
<evidence type="ECO:0000259" key="12">
    <source>
        <dbReference type="PROSITE" id="PS50812"/>
    </source>
</evidence>